<keyword evidence="9" id="KW-1185">Reference proteome</keyword>
<dbReference type="InterPro" id="IPR051907">
    <property type="entry name" value="DoxX-like_oxidoreductase"/>
</dbReference>
<protein>
    <submittedName>
        <fullName evidence="8">Putative oxidoreductase</fullName>
    </submittedName>
</protein>
<comment type="caution">
    <text evidence="8">The sequence shown here is derived from an EMBL/GenBank/DDBJ whole genome shotgun (WGS) entry which is preliminary data.</text>
</comment>
<dbReference type="PANTHER" id="PTHR33452:SF1">
    <property type="entry name" value="INNER MEMBRANE PROTEIN YPHA-RELATED"/>
    <property type="match status" value="1"/>
</dbReference>
<dbReference type="InterPro" id="IPR032808">
    <property type="entry name" value="DoxX"/>
</dbReference>
<dbReference type="Proteomes" id="UP000571084">
    <property type="component" value="Unassembled WGS sequence"/>
</dbReference>
<keyword evidence="4 7" id="KW-0812">Transmembrane</keyword>
<dbReference type="RefSeq" id="WP_168055263.1">
    <property type="nucleotide sequence ID" value="NZ_JAAOZT010000006.1"/>
</dbReference>
<evidence type="ECO:0000256" key="5">
    <source>
        <dbReference type="ARBA" id="ARBA00022989"/>
    </source>
</evidence>
<comment type="similarity">
    <text evidence="2">Belongs to the DoxX family.</text>
</comment>
<evidence type="ECO:0000256" key="1">
    <source>
        <dbReference type="ARBA" id="ARBA00004651"/>
    </source>
</evidence>
<organism evidence="8 9">
    <name type="scientific">Glaciimonas immobilis</name>
    <dbReference type="NCBI Taxonomy" id="728004"/>
    <lineage>
        <taxon>Bacteria</taxon>
        <taxon>Pseudomonadati</taxon>
        <taxon>Pseudomonadota</taxon>
        <taxon>Betaproteobacteria</taxon>
        <taxon>Burkholderiales</taxon>
        <taxon>Oxalobacteraceae</taxon>
        <taxon>Glaciimonas</taxon>
    </lineage>
</organism>
<dbReference type="EMBL" id="JACHHQ010000002">
    <property type="protein sequence ID" value="MBB5199252.1"/>
    <property type="molecule type" value="Genomic_DNA"/>
</dbReference>
<evidence type="ECO:0000256" key="6">
    <source>
        <dbReference type="ARBA" id="ARBA00023136"/>
    </source>
</evidence>
<gene>
    <name evidence="8" type="ORF">HNR39_001079</name>
</gene>
<evidence type="ECO:0000313" key="8">
    <source>
        <dbReference type="EMBL" id="MBB5199252.1"/>
    </source>
</evidence>
<feature type="transmembrane region" description="Helical" evidence="7">
    <location>
        <begin position="12"/>
        <end position="29"/>
    </location>
</feature>
<keyword evidence="5 7" id="KW-1133">Transmembrane helix</keyword>
<feature type="transmembrane region" description="Helical" evidence="7">
    <location>
        <begin position="107"/>
        <end position="126"/>
    </location>
</feature>
<accession>A0A840RQ32</accession>
<keyword evidence="3" id="KW-1003">Cell membrane</keyword>
<comment type="subcellular location">
    <subcellularLocation>
        <location evidence="1">Cell membrane</location>
        <topology evidence="1">Multi-pass membrane protein</topology>
    </subcellularLocation>
</comment>
<dbReference type="Pfam" id="PF07681">
    <property type="entry name" value="DoxX"/>
    <property type="match status" value="1"/>
</dbReference>
<dbReference type="GO" id="GO:0005886">
    <property type="term" value="C:plasma membrane"/>
    <property type="evidence" value="ECO:0007669"/>
    <property type="project" value="UniProtKB-SubCell"/>
</dbReference>
<sequence>MRNTDDLGKFILRATLAILILFHGISKIFSGPGYVAGLVSSAGLPPAVAYLVYVGEVLAPLMVLLGIWTRVGALIIVGNMLFAFSLVHSKQLLTLSETGGWALELQGFYLFTALAVLLLGAGRMSVGGISGRWN</sequence>
<proteinExistence type="inferred from homology"/>
<evidence type="ECO:0000256" key="4">
    <source>
        <dbReference type="ARBA" id="ARBA00022692"/>
    </source>
</evidence>
<name>A0A840RQ32_9BURK</name>
<reference evidence="8 9" key="1">
    <citation type="submission" date="2020-08" db="EMBL/GenBank/DDBJ databases">
        <title>Genomic Encyclopedia of Type Strains, Phase IV (KMG-IV): sequencing the most valuable type-strain genomes for metagenomic binning, comparative biology and taxonomic classification.</title>
        <authorList>
            <person name="Goeker M."/>
        </authorList>
    </citation>
    <scope>NUCLEOTIDE SEQUENCE [LARGE SCALE GENOMIC DNA]</scope>
    <source>
        <strain evidence="8 9">DSM 23240</strain>
    </source>
</reference>
<feature type="transmembrane region" description="Helical" evidence="7">
    <location>
        <begin position="61"/>
        <end position="87"/>
    </location>
</feature>
<evidence type="ECO:0000256" key="7">
    <source>
        <dbReference type="SAM" id="Phobius"/>
    </source>
</evidence>
<dbReference type="AlphaFoldDB" id="A0A840RQ32"/>
<evidence type="ECO:0000256" key="3">
    <source>
        <dbReference type="ARBA" id="ARBA00022475"/>
    </source>
</evidence>
<keyword evidence="6 7" id="KW-0472">Membrane</keyword>
<dbReference type="PANTHER" id="PTHR33452">
    <property type="entry name" value="OXIDOREDUCTASE CATD-RELATED"/>
    <property type="match status" value="1"/>
</dbReference>
<evidence type="ECO:0000313" key="9">
    <source>
        <dbReference type="Proteomes" id="UP000571084"/>
    </source>
</evidence>
<evidence type="ECO:0000256" key="2">
    <source>
        <dbReference type="ARBA" id="ARBA00006679"/>
    </source>
</evidence>